<feature type="binding site" evidence="20">
    <location>
        <begin position="303"/>
        <end position="310"/>
    </location>
    <ligand>
        <name>FAD</name>
        <dbReference type="ChEBI" id="CHEBI:57692"/>
    </ligand>
</feature>
<feature type="binding site" evidence="21">
    <location>
        <position position="72"/>
    </location>
    <ligand>
        <name>[2Fe-2S] cluster</name>
        <dbReference type="ChEBI" id="CHEBI:190135"/>
        <label>1</label>
    </ligand>
</feature>
<dbReference type="InterPro" id="IPR037165">
    <property type="entry name" value="AldOxase/xan_DH_Mopterin-bd_sf"/>
</dbReference>
<dbReference type="InterPro" id="IPR036884">
    <property type="entry name" value="2Fe-2S-bd_dom_sf"/>
</dbReference>
<accession>A0A1B6EAL5</accession>
<dbReference type="FunFam" id="3.30.365.10:FF:000004">
    <property type="entry name" value="Xanthine dehydrogenase oxidase"/>
    <property type="match status" value="1"/>
</dbReference>
<dbReference type="PANTHER" id="PTHR45444:SF3">
    <property type="entry name" value="XANTHINE DEHYDROGENASE"/>
    <property type="match status" value="1"/>
</dbReference>
<evidence type="ECO:0000256" key="2">
    <source>
        <dbReference type="ARBA" id="ARBA00004275"/>
    </source>
</evidence>
<dbReference type="Pfam" id="PF20256">
    <property type="entry name" value="MoCoBD_2"/>
    <property type="match status" value="1"/>
</dbReference>
<feature type="binding site" evidence="21">
    <location>
        <position position="1125"/>
    </location>
    <ligand>
        <name>Mo-molybdopterin</name>
        <dbReference type="ChEBI" id="CHEBI:71302"/>
    </ligand>
    <ligandPart>
        <name>Mo</name>
        <dbReference type="ChEBI" id="CHEBI:28685"/>
    </ligandPart>
</feature>
<protein>
    <recommendedName>
        <fullName evidence="5">xanthine dehydrogenase</fullName>
        <ecNumber evidence="5">1.17.1.4</ecNumber>
    </recommendedName>
</protein>
<dbReference type="FunFam" id="3.30.365.10:FF:000001">
    <property type="entry name" value="Xanthine dehydrogenase oxidase"/>
    <property type="match status" value="1"/>
</dbReference>
<sequence length="1375" mass="151657">SHSALLSIWCYKFAVKRIRNFYKMGEKGNASFSSLMFYVNGVRILDNNVDPEWTLLYYLRNKLRLCGTKLGCAEGGCGACTVMISKYDRSQGKVIHFTANACLAPVCAMHGLAVTTVEGIGNTRTRLHPVQERIAKAHGSQCGFCTPGIVMSMYTLLRSLPGKPTMKDLEKAFQGNLCRCTGYRSILEGFRTFTEEWEYQQRANGLTNGVNGNGTCGMGDQCCKNKNGVNGEIKGCDEKEELFSSKFVPHDPSQEPIFPPELKLTSEFDDQFLVLSGPRVTWYRPTALSELLHLKSKYPHAKIVNGNTELGVETKFKNSLYPVLITASHIPELNSIRATSTGLQVGAAVTLTRLESVLRQEINQQPEEKTQLFKAIVEMLNWFAGNQIRNVSAVGGNIMTGSPISDLNPIFMAAKCQLELQSLDKTRTVLMDTKFWTGYRQSIVKPEEILVSIKIPFTQEHQHVLAYKQSKRREDDIAIVNAAFDLQLDPSGTVLSFHMAFGGMAPTTVLAPKTGASFVGKKWTSQAVDEAYTVLTEELPLHPSAPGGMIQYRRSLTLSLLFKFFLTVSQKLEARRLSCEKLPDRYSSGAKSFTPHTPKSSQYFQVVPSTQEKSDLVGRPTVHVSGFKQASGEAVYCDDISPVEGELHLAFVFSTHTHAKIVSIDPSAALKIPGVVAFFSAEDLPEDRNKMGPIVHDEDIFARNKVECQGQIVGAVVAKDQALAKRGAKLVKVEYEDMTPVIITIEDAIEKKSFLGERSVQNPRTEEALRNSKHTVSGEVRIGGQEHFYLETQAAAARPKYEDNEMEIHCSTQHPTEIQMIVSHALGVPSNRIVVRVKRIGGGFGGKESRPASIAVPVALAAQKLQKPVRCMLDRDEDMINTGHRHPFLAKYTIGFDDDGVLTGCNVILYNNGGISMDLSMQVMNRGLFHIENAYKIPFLSVKGYACKTNLPSNTAFRGFGAPQAMFVSETMVRHVAAYLNKNIFEIQYKNLLSEGDVAHYNQPMENCTNRRCWEECVSNANYHQRRAAVERFNNANRWRKRGISMVPTTFGIAFEARFLNQAGALILVYGDGCVLLTHGGTEMGQGIHTKMIQVASRALGIPASWIHISETATDKVPNTSPTAASVGSDLNGMAVLNACQKILDRLKPYKKANPEGSWKDWVNSAYFDRVSLSATGFYKTPDLTYDPSTNTGRAFSYYVFGAACSEVEIDCLTGDHQVLRTDIVMDIGESINPAIDVGQIEGAFTQGYGLLTMEELIYSPEGVLYTRGPGTYKIPGFGDIPAEFNVSLLKGVSNPKAVYSSKAVGEPPLFLASSAFFAVRDAVISARLDAGITDYLRFDAPATSARIRMACCDKITEKFPEPTPGSFKPWNVVP</sequence>
<dbReference type="InterPro" id="IPR002346">
    <property type="entry name" value="Mopterin_DH_FAD-bd"/>
</dbReference>
<feature type="binding site" evidence="21">
    <location>
        <position position="80"/>
    </location>
    <ligand>
        <name>[2Fe-2S] cluster</name>
        <dbReference type="ChEBI" id="CHEBI:190135"/>
        <label>1</label>
    </ligand>
</feature>
<name>A0A1B6EAL5_9HEMI</name>
<evidence type="ECO:0000256" key="4">
    <source>
        <dbReference type="ARBA" id="ARBA00011738"/>
    </source>
</evidence>
<dbReference type="InterPro" id="IPR014307">
    <property type="entry name" value="Xanthine_DH_ssu"/>
</dbReference>
<comment type="catalytic activity">
    <reaction evidence="18">
        <text>hypoxanthine + NAD(+) + H2O = xanthine + NADH + H(+)</text>
        <dbReference type="Rhea" id="RHEA:24670"/>
        <dbReference type="ChEBI" id="CHEBI:15377"/>
        <dbReference type="ChEBI" id="CHEBI:15378"/>
        <dbReference type="ChEBI" id="CHEBI:17368"/>
        <dbReference type="ChEBI" id="CHEBI:17712"/>
        <dbReference type="ChEBI" id="CHEBI:57540"/>
        <dbReference type="ChEBI" id="CHEBI:57945"/>
        <dbReference type="EC" id="1.17.1.4"/>
    </reaction>
</comment>
<dbReference type="Pfam" id="PF01315">
    <property type="entry name" value="Ald_Xan_dh_C"/>
    <property type="match status" value="1"/>
</dbReference>
<dbReference type="Gene3D" id="3.30.43.10">
    <property type="entry name" value="Uridine Diphospho-n-acetylenolpyruvylglucosamine Reductase, domain 2"/>
    <property type="match status" value="1"/>
</dbReference>
<dbReference type="PROSITE" id="PS51387">
    <property type="entry name" value="FAD_PCMH"/>
    <property type="match status" value="1"/>
</dbReference>
<feature type="binding site" evidence="21">
    <location>
        <position position="813"/>
    </location>
    <ligand>
        <name>Mo-molybdopterin</name>
        <dbReference type="ChEBI" id="CHEBI:71302"/>
    </ligand>
    <ligandPart>
        <name>Mo</name>
        <dbReference type="ChEBI" id="CHEBI:28685"/>
    </ligandPart>
</feature>
<dbReference type="GO" id="GO:0043546">
    <property type="term" value="F:molybdopterin cofactor binding"/>
    <property type="evidence" value="ECO:0007669"/>
    <property type="project" value="InterPro"/>
</dbReference>
<feature type="binding site" evidence="20">
    <location>
        <position position="383"/>
    </location>
    <ligand>
        <name>FAD</name>
        <dbReference type="ChEBI" id="CHEBI:57692"/>
    </ligand>
</feature>
<dbReference type="PROSITE" id="PS00197">
    <property type="entry name" value="2FE2S_FER_1"/>
    <property type="match status" value="1"/>
</dbReference>
<feature type="binding site" evidence="21">
    <location>
        <position position="77"/>
    </location>
    <ligand>
        <name>[2Fe-2S] cluster</name>
        <dbReference type="ChEBI" id="CHEBI:190135"/>
        <label>1</label>
    </ligand>
</feature>
<dbReference type="Gene3D" id="1.10.150.120">
    <property type="entry name" value="[2Fe-2S]-binding domain"/>
    <property type="match status" value="1"/>
</dbReference>
<feature type="non-terminal residue" evidence="24">
    <location>
        <position position="1"/>
    </location>
</feature>
<dbReference type="SUPFAM" id="SSF55447">
    <property type="entry name" value="CO dehydrogenase flavoprotein C-terminal domain-like"/>
    <property type="match status" value="1"/>
</dbReference>
<dbReference type="InterPro" id="IPR022407">
    <property type="entry name" value="OxRdtase_Mopterin_BS"/>
</dbReference>
<dbReference type="GO" id="GO:0005506">
    <property type="term" value="F:iron ion binding"/>
    <property type="evidence" value="ECO:0007669"/>
    <property type="project" value="InterPro"/>
</dbReference>
<reference evidence="24" key="1">
    <citation type="submission" date="2015-12" db="EMBL/GenBank/DDBJ databases">
        <title>De novo transcriptome assembly of four potential Pierce s Disease insect vectors from Arizona vineyards.</title>
        <authorList>
            <person name="Tassone E.E."/>
        </authorList>
    </citation>
    <scope>NUCLEOTIDE SEQUENCE</scope>
</reference>
<evidence type="ECO:0000256" key="5">
    <source>
        <dbReference type="ARBA" id="ARBA00013123"/>
    </source>
</evidence>
<dbReference type="InterPro" id="IPR001041">
    <property type="entry name" value="2Fe-2S_ferredoxin-type"/>
</dbReference>
<evidence type="ECO:0000256" key="12">
    <source>
        <dbReference type="ARBA" id="ARBA00023004"/>
    </source>
</evidence>
<dbReference type="EC" id="1.17.1.4" evidence="5"/>
<feature type="domain" description="2Fe-2S ferredoxin-type" evidence="22">
    <location>
        <begin position="33"/>
        <end position="120"/>
    </location>
</feature>
<feature type="binding site" evidence="20">
    <location>
        <position position="960"/>
    </location>
    <ligand>
        <name>substrate</name>
    </ligand>
</feature>
<comment type="similarity">
    <text evidence="3">Belongs to the xanthine dehydrogenase family.</text>
</comment>
<evidence type="ECO:0000256" key="9">
    <source>
        <dbReference type="ARBA" id="ARBA00022723"/>
    </source>
</evidence>
<keyword evidence="6 21" id="KW-0500">Molybdenum</keyword>
<dbReference type="GO" id="GO:0051537">
    <property type="term" value="F:2 iron, 2 sulfur cluster binding"/>
    <property type="evidence" value="ECO:0007669"/>
    <property type="project" value="UniProtKB-KW"/>
</dbReference>
<dbReference type="InterPro" id="IPR036318">
    <property type="entry name" value="FAD-bd_PCMH-like_sf"/>
</dbReference>
<dbReference type="FunFam" id="3.90.1170.50:FF:000001">
    <property type="entry name" value="Aldehyde oxidase 1"/>
    <property type="match status" value="1"/>
</dbReference>
<dbReference type="NCBIfam" id="TIGR02963">
    <property type="entry name" value="xanthine_xdhA"/>
    <property type="match status" value="1"/>
</dbReference>
<dbReference type="Pfam" id="PF01799">
    <property type="entry name" value="Fer2_2"/>
    <property type="match status" value="1"/>
</dbReference>
<dbReference type="Gene3D" id="3.90.1170.50">
    <property type="entry name" value="Aldehyde oxidase/xanthine dehydrogenase, a/b hammerhead"/>
    <property type="match status" value="1"/>
</dbReference>
<dbReference type="InterPro" id="IPR016167">
    <property type="entry name" value="FAD-bd_PCMH_sub1"/>
</dbReference>
<dbReference type="InterPro" id="IPR036010">
    <property type="entry name" value="2Fe-2S_ferredoxin-like_sf"/>
</dbReference>
<dbReference type="InterPro" id="IPR036683">
    <property type="entry name" value="CO_DH_flav_C_dom_sf"/>
</dbReference>
<feature type="binding site" evidence="20">
    <location>
        <position position="450"/>
    </location>
    <ligand>
        <name>FAD</name>
        <dbReference type="ChEBI" id="CHEBI:57692"/>
    </ligand>
</feature>
<keyword evidence="14" id="KW-0520">NAD</keyword>
<keyword evidence="15" id="KW-0576">Peroxisome</keyword>
<dbReference type="PROSITE" id="PS51085">
    <property type="entry name" value="2FE2S_FER_2"/>
    <property type="match status" value="1"/>
</dbReference>
<evidence type="ECO:0000256" key="13">
    <source>
        <dbReference type="ARBA" id="ARBA00023014"/>
    </source>
</evidence>
<evidence type="ECO:0000259" key="22">
    <source>
        <dbReference type="PROSITE" id="PS51085"/>
    </source>
</evidence>
<dbReference type="PANTHER" id="PTHR45444">
    <property type="entry name" value="XANTHINE DEHYDROGENASE"/>
    <property type="match status" value="1"/>
</dbReference>
<feature type="binding site" evidence="20">
    <location>
        <position position="468"/>
    </location>
    <ligand>
        <name>FAD</name>
        <dbReference type="ChEBI" id="CHEBI:57692"/>
    </ligand>
</feature>
<organism evidence="24">
    <name type="scientific">Clastoptera arizonana</name>
    <name type="common">Arizona spittle bug</name>
    <dbReference type="NCBI Taxonomy" id="38151"/>
    <lineage>
        <taxon>Eukaryota</taxon>
        <taxon>Metazoa</taxon>
        <taxon>Ecdysozoa</taxon>
        <taxon>Arthropoda</taxon>
        <taxon>Hexapoda</taxon>
        <taxon>Insecta</taxon>
        <taxon>Pterygota</taxon>
        <taxon>Neoptera</taxon>
        <taxon>Paraneoptera</taxon>
        <taxon>Hemiptera</taxon>
        <taxon>Auchenorrhyncha</taxon>
        <taxon>Cercopoidea</taxon>
        <taxon>Clastopteridae</taxon>
        <taxon>Clastoptera</taxon>
    </lineage>
</organism>
<dbReference type="InterPro" id="IPR016166">
    <property type="entry name" value="FAD-bd_PCMH"/>
</dbReference>
<dbReference type="FunFam" id="3.30.43.10:FF:000001">
    <property type="entry name" value="Xanthine dehydrogenase/oxidase"/>
    <property type="match status" value="1"/>
</dbReference>
<comment type="cofactor">
    <cofactor evidence="1 20">
        <name>FAD</name>
        <dbReference type="ChEBI" id="CHEBI:57692"/>
    </cofactor>
</comment>
<evidence type="ECO:0000256" key="6">
    <source>
        <dbReference type="ARBA" id="ARBA00022505"/>
    </source>
</evidence>
<dbReference type="CDD" id="cd00207">
    <property type="entry name" value="fer2"/>
    <property type="match status" value="1"/>
</dbReference>
<comment type="cofactor">
    <cofactor evidence="21">
        <name>Mo-molybdopterin</name>
        <dbReference type="ChEBI" id="CHEBI:71302"/>
    </cofactor>
    <text evidence="21">Binds 1 Mo-molybdopterin (Mo-MPT) cofactor per subunit.</text>
</comment>
<keyword evidence="11" id="KW-0560">Oxidoreductase</keyword>
<dbReference type="InterPro" id="IPR006058">
    <property type="entry name" value="2Fe2S_fd_BS"/>
</dbReference>
<dbReference type="GO" id="GO:0071949">
    <property type="term" value="F:FAD binding"/>
    <property type="evidence" value="ECO:0007669"/>
    <property type="project" value="InterPro"/>
</dbReference>
<dbReference type="Gene3D" id="3.30.365.10">
    <property type="entry name" value="Aldehyde oxidase/xanthine dehydrogenase, molybdopterin binding domain"/>
    <property type="match status" value="4"/>
</dbReference>
<evidence type="ECO:0000256" key="7">
    <source>
        <dbReference type="ARBA" id="ARBA00022630"/>
    </source>
</evidence>
<dbReference type="SUPFAM" id="SSF56176">
    <property type="entry name" value="FAD-binding/transporter-associated domain-like"/>
    <property type="match status" value="1"/>
</dbReference>
<dbReference type="InterPro" id="IPR046867">
    <property type="entry name" value="AldOxase/xan_DH_MoCoBD2"/>
</dbReference>
<dbReference type="SMART" id="SM01008">
    <property type="entry name" value="Ald_Xan_dh_C"/>
    <property type="match status" value="1"/>
</dbReference>
<feature type="binding site" evidence="21">
    <location>
        <position position="844"/>
    </location>
    <ligand>
        <name>Mo-molybdopterin</name>
        <dbReference type="ChEBI" id="CHEBI:71302"/>
    </ligand>
    <ligandPart>
        <name>Mo</name>
        <dbReference type="ChEBI" id="CHEBI:28685"/>
    </ligandPart>
</feature>
<dbReference type="Gene3D" id="3.10.20.30">
    <property type="match status" value="1"/>
</dbReference>
<evidence type="ECO:0000256" key="19">
    <source>
        <dbReference type="PIRSR" id="PIRSR000127-1"/>
    </source>
</evidence>
<comment type="cofactor">
    <cofactor evidence="21">
        <name>[2Fe-2S] cluster</name>
        <dbReference type="ChEBI" id="CHEBI:190135"/>
    </cofactor>
    <text evidence="21">Binds 2 [2Fe-2S] clusters.</text>
</comment>
<dbReference type="SUPFAM" id="SSF47741">
    <property type="entry name" value="CO dehydrogenase ISP C-domain like"/>
    <property type="match status" value="1"/>
</dbReference>
<evidence type="ECO:0000259" key="23">
    <source>
        <dbReference type="PROSITE" id="PS51387"/>
    </source>
</evidence>
<evidence type="ECO:0000313" key="24">
    <source>
        <dbReference type="EMBL" id="JAS34950.1"/>
    </source>
</evidence>
<evidence type="ECO:0000256" key="16">
    <source>
        <dbReference type="ARBA" id="ARBA00034078"/>
    </source>
</evidence>
<gene>
    <name evidence="24" type="ORF">g.6648</name>
</gene>
<evidence type="ECO:0000256" key="15">
    <source>
        <dbReference type="ARBA" id="ARBA00023140"/>
    </source>
</evidence>
<comment type="subcellular location">
    <subcellularLocation>
        <location evidence="2">Peroxisome</location>
    </subcellularLocation>
</comment>
<keyword evidence="9 21" id="KW-0479">Metal-binding</keyword>
<dbReference type="InterPro" id="IPR002888">
    <property type="entry name" value="2Fe-2S-bd"/>
</dbReference>
<comment type="subunit">
    <text evidence="4">Homodimer.</text>
</comment>
<keyword evidence="8 21" id="KW-0001">2Fe-2S</keyword>
<evidence type="ECO:0000256" key="21">
    <source>
        <dbReference type="PIRSR" id="PIRSR000127-3"/>
    </source>
</evidence>
<dbReference type="InterPro" id="IPR016208">
    <property type="entry name" value="Ald_Oxase/xanthine_DH-like"/>
</dbReference>
<comment type="cofactor">
    <cofactor evidence="16">
        <name>[2Fe-2S] cluster</name>
        <dbReference type="ChEBI" id="CHEBI:190135"/>
    </cofactor>
</comment>
<keyword evidence="10 20" id="KW-0274">FAD</keyword>
<evidence type="ECO:0000256" key="11">
    <source>
        <dbReference type="ARBA" id="ARBA00023002"/>
    </source>
</evidence>
<dbReference type="SUPFAM" id="SSF54292">
    <property type="entry name" value="2Fe-2S ferredoxin-like"/>
    <property type="match status" value="1"/>
</dbReference>
<feature type="domain" description="FAD-binding PCMH-type" evidence="23">
    <location>
        <begin position="275"/>
        <end position="460"/>
    </location>
</feature>
<feature type="binding site" evidence="21">
    <location>
        <position position="142"/>
    </location>
    <ligand>
        <name>[2Fe-2S] cluster</name>
        <dbReference type="ChEBI" id="CHEBI:190135"/>
        <label>2</label>
    </ligand>
</feature>
<feature type="binding site" evidence="20">
    <location>
        <position position="406"/>
    </location>
    <ligand>
        <name>FAD</name>
        <dbReference type="ChEBI" id="CHEBI:57692"/>
    </ligand>
</feature>
<feature type="binding site" evidence="21">
    <location>
        <position position="145"/>
    </location>
    <ligand>
        <name>[2Fe-2S] cluster</name>
        <dbReference type="ChEBI" id="CHEBI:190135"/>
        <label>2</label>
    </ligand>
</feature>
<feature type="binding site" evidence="20">
    <location>
        <position position="848"/>
    </location>
    <ligand>
        <name>substrate</name>
    </ligand>
</feature>
<feature type="binding site" evidence="21">
    <location>
        <position position="102"/>
    </location>
    <ligand>
        <name>[2Fe-2S] cluster</name>
        <dbReference type="ChEBI" id="CHEBI:190135"/>
        <label>1</label>
    </ligand>
</feature>
<keyword evidence="13 21" id="KW-0411">Iron-sulfur</keyword>
<dbReference type="GO" id="GO:0004854">
    <property type="term" value="F:xanthine dehydrogenase activity"/>
    <property type="evidence" value="ECO:0007669"/>
    <property type="project" value="UniProtKB-EC"/>
</dbReference>
<dbReference type="SMART" id="SM01092">
    <property type="entry name" value="CO_deh_flav_C"/>
    <property type="match status" value="1"/>
</dbReference>
<feature type="binding site" evidence="20">
    <location>
        <position position="926"/>
    </location>
    <ligand>
        <name>substrate</name>
    </ligand>
</feature>
<dbReference type="Pfam" id="PF00941">
    <property type="entry name" value="FAD_binding_5"/>
    <property type="match status" value="1"/>
</dbReference>
<feature type="binding site" evidence="21">
    <location>
        <position position="958"/>
    </location>
    <ligand>
        <name>Mo-molybdopterin</name>
        <dbReference type="ChEBI" id="CHEBI:71302"/>
    </ligand>
    <ligandPart>
        <name>Mo</name>
        <dbReference type="ChEBI" id="CHEBI:28685"/>
    </ligandPart>
</feature>
<dbReference type="GO" id="GO:0005777">
    <property type="term" value="C:peroxisome"/>
    <property type="evidence" value="ECO:0007669"/>
    <property type="project" value="UniProtKB-SubCell"/>
</dbReference>
<evidence type="ECO:0000256" key="3">
    <source>
        <dbReference type="ARBA" id="ARBA00006849"/>
    </source>
</evidence>
<dbReference type="FunFam" id="3.10.20.30:FF:000015">
    <property type="entry name" value="Aldehyde oxidase 1"/>
    <property type="match status" value="1"/>
</dbReference>
<feature type="binding site" evidence="21">
    <location>
        <position position="178"/>
    </location>
    <ligand>
        <name>[2Fe-2S] cluster</name>
        <dbReference type="ChEBI" id="CHEBI:190135"/>
        <label>2</label>
    </ligand>
</feature>
<evidence type="ECO:0000256" key="8">
    <source>
        <dbReference type="ARBA" id="ARBA00022714"/>
    </source>
</evidence>
<dbReference type="Gene3D" id="3.30.465.10">
    <property type="match status" value="1"/>
</dbReference>
<evidence type="ECO:0000256" key="10">
    <source>
        <dbReference type="ARBA" id="ARBA00022827"/>
    </source>
</evidence>
<dbReference type="FunFam" id="3.30.465.10:FF:000004">
    <property type="entry name" value="Xanthine dehydrogenase/oxidase"/>
    <property type="match status" value="1"/>
</dbReference>
<dbReference type="PROSITE" id="PS00559">
    <property type="entry name" value="MOLYBDOPTERIN_EUK"/>
    <property type="match status" value="1"/>
</dbReference>
<dbReference type="InterPro" id="IPR005107">
    <property type="entry name" value="CO_DH_flav_C"/>
</dbReference>
<dbReference type="PIRSF" id="PIRSF000127">
    <property type="entry name" value="Xanthine_DH"/>
    <property type="match status" value="1"/>
</dbReference>
<dbReference type="InterPro" id="IPR008274">
    <property type="entry name" value="AldOxase/xan_DH_MoCoBD1"/>
</dbReference>
<comment type="catalytic activity">
    <reaction evidence="17">
        <text>xanthine + NAD(+) + H2O = urate + NADH + H(+)</text>
        <dbReference type="Rhea" id="RHEA:16669"/>
        <dbReference type="ChEBI" id="CHEBI:15377"/>
        <dbReference type="ChEBI" id="CHEBI:15378"/>
        <dbReference type="ChEBI" id="CHEBI:17712"/>
        <dbReference type="ChEBI" id="CHEBI:17775"/>
        <dbReference type="ChEBI" id="CHEBI:57540"/>
        <dbReference type="ChEBI" id="CHEBI:57945"/>
        <dbReference type="EC" id="1.17.1.4"/>
    </reaction>
</comment>
<feature type="active site" description="Proton acceptor" evidence="19">
    <location>
        <position position="1307"/>
    </location>
</feature>
<keyword evidence="12 21" id="KW-0408">Iron</keyword>
<dbReference type="Pfam" id="PF03450">
    <property type="entry name" value="CO_deh_flav_C"/>
    <property type="match status" value="1"/>
</dbReference>
<evidence type="ECO:0000256" key="18">
    <source>
        <dbReference type="ARBA" id="ARBA00049517"/>
    </source>
</evidence>
<dbReference type="InterPro" id="IPR036856">
    <property type="entry name" value="Ald_Oxase/Xan_DH_a/b_sf"/>
</dbReference>
<dbReference type="EMBL" id="GEDC01002348">
    <property type="protein sequence ID" value="JAS34950.1"/>
    <property type="molecule type" value="Transcribed_RNA"/>
</dbReference>
<keyword evidence="7" id="KW-0285">Flavoprotein</keyword>
<evidence type="ECO:0000256" key="17">
    <source>
        <dbReference type="ARBA" id="ARBA00049017"/>
    </source>
</evidence>
<dbReference type="FunFam" id="3.30.365.10:FF:000003">
    <property type="entry name" value="Aldehyde oxidase 1"/>
    <property type="match status" value="1"/>
</dbReference>
<dbReference type="InterPro" id="IPR016169">
    <property type="entry name" value="FAD-bd_PCMH_sub2"/>
</dbReference>
<dbReference type="Gene3D" id="3.30.390.50">
    <property type="entry name" value="CO dehydrogenase flavoprotein, C-terminal domain"/>
    <property type="match status" value="1"/>
</dbReference>
<dbReference type="InterPro" id="IPR000674">
    <property type="entry name" value="Ald_Oxase/Xan_DH_a/b"/>
</dbReference>
<proteinExistence type="inferred from homology"/>
<evidence type="ECO:0000256" key="14">
    <source>
        <dbReference type="ARBA" id="ARBA00023027"/>
    </source>
</evidence>
<dbReference type="SUPFAM" id="SSF56003">
    <property type="entry name" value="Molybdenum cofactor-binding domain"/>
    <property type="match status" value="1"/>
</dbReference>
<feature type="binding site" evidence="21">
    <location>
        <position position="180"/>
    </location>
    <ligand>
        <name>[2Fe-2S] cluster</name>
        <dbReference type="ChEBI" id="CHEBI:190135"/>
        <label>2</label>
    </ligand>
</feature>
<evidence type="ECO:0000256" key="20">
    <source>
        <dbReference type="PIRSR" id="PIRSR000127-2"/>
    </source>
</evidence>
<evidence type="ECO:0000256" key="1">
    <source>
        <dbReference type="ARBA" id="ARBA00001974"/>
    </source>
</evidence>
<dbReference type="InterPro" id="IPR012675">
    <property type="entry name" value="Beta-grasp_dom_sf"/>
</dbReference>
<dbReference type="Pfam" id="PF00111">
    <property type="entry name" value="Fer2"/>
    <property type="match status" value="1"/>
</dbReference>
<dbReference type="Pfam" id="PF02738">
    <property type="entry name" value="MoCoBD_1"/>
    <property type="match status" value="1"/>
</dbReference>
<dbReference type="SUPFAM" id="SSF54665">
    <property type="entry name" value="CO dehydrogenase molybdoprotein N-domain-like"/>
    <property type="match status" value="1"/>
</dbReference>